<keyword evidence="1" id="KW-0732">Signal</keyword>
<dbReference type="Proteomes" id="UP000007364">
    <property type="component" value="Unassembled WGS sequence"/>
</dbReference>
<reference evidence="2 3" key="1">
    <citation type="journal article" date="2012" name="J. Bacteriol.">
        <title>Genome Sequence of Galbibacter marinum Type Strain ck-I2-15.</title>
        <authorList>
            <person name="Lai Q."/>
            <person name="Li C."/>
            <person name="Shao Z."/>
        </authorList>
    </citation>
    <scope>NUCLEOTIDE SEQUENCE [LARGE SCALE GENOMIC DNA]</scope>
    <source>
        <strain evidence="3">ck-I2-15</strain>
    </source>
</reference>
<evidence type="ECO:0000256" key="1">
    <source>
        <dbReference type="SAM" id="SignalP"/>
    </source>
</evidence>
<feature type="chain" id="PRO_5003862768" description="DUF4374 domain-containing protein" evidence="1">
    <location>
        <begin position="27"/>
        <end position="422"/>
    </location>
</feature>
<dbReference type="EMBL" id="AMSG01000011">
    <property type="protein sequence ID" value="EKF55023.1"/>
    <property type="molecule type" value="Genomic_DNA"/>
</dbReference>
<organism evidence="2 3">
    <name type="scientific">Galbibacter marinus</name>
    <dbReference type="NCBI Taxonomy" id="555500"/>
    <lineage>
        <taxon>Bacteria</taxon>
        <taxon>Pseudomonadati</taxon>
        <taxon>Bacteroidota</taxon>
        <taxon>Flavobacteriia</taxon>
        <taxon>Flavobacteriales</taxon>
        <taxon>Flavobacteriaceae</taxon>
        <taxon>Galbibacter</taxon>
    </lineage>
</organism>
<dbReference type="InterPro" id="IPR025401">
    <property type="entry name" value="DUF4374"/>
</dbReference>
<dbReference type="PROSITE" id="PS51257">
    <property type="entry name" value="PROKAR_LIPOPROTEIN"/>
    <property type="match status" value="1"/>
</dbReference>
<gene>
    <name evidence="2" type="ORF">I215_09181</name>
</gene>
<dbReference type="RefSeq" id="WP_008991684.1">
    <property type="nucleotide sequence ID" value="NZ_AMSG01000011.1"/>
</dbReference>
<dbReference type="AlphaFoldDB" id="K2P1V2"/>
<keyword evidence="3" id="KW-1185">Reference proteome</keyword>
<dbReference type="STRING" id="555500.I215_09181"/>
<feature type="signal peptide" evidence="1">
    <location>
        <begin position="1"/>
        <end position="26"/>
    </location>
</feature>
<dbReference type="Pfam" id="PF14298">
    <property type="entry name" value="DUF4374"/>
    <property type="match status" value="2"/>
</dbReference>
<sequence length="422" mass="46140">MIKQSNYYFGLLLGAALLTACSSDDGATNPDEGGENPTAEPQYLITATPTTAGSEGVADYILSTEDLTQGSISTDGNGVEQDGTYRYYETHNNKFFSFLYGQGNPGAVTTYQLDGKSKLQKLSDFQAETVQAFAPVNDDILMIKISRNAESPFAYWYQLDTEASQFTAEGQINTQELANKENGEIAFFSWITQVGDKVFLPYFTMKACCNDSWGTDYPDEANIAVYSYPEMTLETVIHDNRTSFIGRYFNNGLSVDENGDAYAFSSAIATTNNEVSTTKSSSVTRIKAGTLEFDQDYLFDLEAASGGYYLTDHTYVGNGKVIGIFLEEKTSSYATGNRFALIDLHNQTLDWITGLPSPENILSVTNGMNSYVSENKTNVFVGITTETGSFIYNIDIASNTATQGIEVQGGQITAINKLNPVK</sequence>
<evidence type="ECO:0000313" key="2">
    <source>
        <dbReference type="EMBL" id="EKF55023.1"/>
    </source>
</evidence>
<dbReference type="eggNOG" id="COG4166">
    <property type="taxonomic scope" value="Bacteria"/>
</dbReference>
<evidence type="ECO:0008006" key="4">
    <source>
        <dbReference type="Google" id="ProtNLM"/>
    </source>
</evidence>
<proteinExistence type="predicted"/>
<protein>
    <recommendedName>
        <fullName evidence="4">DUF4374 domain-containing protein</fullName>
    </recommendedName>
</protein>
<dbReference type="PATRIC" id="fig|555500.3.peg.1895"/>
<comment type="caution">
    <text evidence="2">The sequence shown here is derived from an EMBL/GenBank/DDBJ whole genome shotgun (WGS) entry which is preliminary data.</text>
</comment>
<accession>K2P1V2</accession>
<name>K2P1V2_9FLAO</name>
<evidence type="ECO:0000313" key="3">
    <source>
        <dbReference type="Proteomes" id="UP000007364"/>
    </source>
</evidence>